<name>A0A8H7DD00_9AGAR</name>
<comment type="caution">
    <text evidence="2">The sequence shown here is derived from an EMBL/GenBank/DDBJ whole genome shotgun (WGS) entry which is preliminary data.</text>
</comment>
<keyword evidence="1" id="KW-0472">Membrane</keyword>
<dbReference type="EMBL" id="JACAZH010000005">
    <property type="protein sequence ID" value="KAF7367603.1"/>
    <property type="molecule type" value="Genomic_DNA"/>
</dbReference>
<evidence type="ECO:0000313" key="2">
    <source>
        <dbReference type="EMBL" id="KAF7367603.1"/>
    </source>
</evidence>
<dbReference type="Proteomes" id="UP000623467">
    <property type="component" value="Unassembled WGS sequence"/>
</dbReference>
<feature type="transmembrane region" description="Helical" evidence="1">
    <location>
        <begin position="71"/>
        <end position="89"/>
    </location>
</feature>
<protein>
    <submittedName>
        <fullName evidence="2">Uncharacterized protein</fullName>
    </submittedName>
</protein>
<evidence type="ECO:0000313" key="3">
    <source>
        <dbReference type="Proteomes" id="UP000623467"/>
    </source>
</evidence>
<feature type="transmembrane region" description="Helical" evidence="1">
    <location>
        <begin position="517"/>
        <end position="539"/>
    </location>
</feature>
<organism evidence="2 3">
    <name type="scientific">Mycena sanguinolenta</name>
    <dbReference type="NCBI Taxonomy" id="230812"/>
    <lineage>
        <taxon>Eukaryota</taxon>
        <taxon>Fungi</taxon>
        <taxon>Dikarya</taxon>
        <taxon>Basidiomycota</taxon>
        <taxon>Agaricomycotina</taxon>
        <taxon>Agaricomycetes</taxon>
        <taxon>Agaricomycetidae</taxon>
        <taxon>Agaricales</taxon>
        <taxon>Marasmiineae</taxon>
        <taxon>Mycenaceae</taxon>
        <taxon>Mycena</taxon>
    </lineage>
</organism>
<feature type="transmembrane region" description="Helical" evidence="1">
    <location>
        <begin position="133"/>
        <end position="153"/>
    </location>
</feature>
<reference evidence="2" key="1">
    <citation type="submission" date="2020-05" db="EMBL/GenBank/DDBJ databases">
        <title>Mycena genomes resolve the evolution of fungal bioluminescence.</title>
        <authorList>
            <person name="Tsai I.J."/>
        </authorList>
    </citation>
    <scope>NUCLEOTIDE SEQUENCE</scope>
    <source>
        <strain evidence="2">160909Yilan</strain>
    </source>
</reference>
<keyword evidence="3" id="KW-1185">Reference proteome</keyword>
<dbReference type="OrthoDB" id="3351168at2759"/>
<evidence type="ECO:0000256" key="1">
    <source>
        <dbReference type="SAM" id="Phobius"/>
    </source>
</evidence>
<accession>A0A8H7DD00</accession>
<keyword evidence="1" id="KW-0812">Transmembrane</keyword>
<dbReference type="AlphaFoldDB" id="A0A8H7DD00"/>
<sequence length="608" mass="66405">MNRDLRRRVRVQNQNRSGGNIHGRLVGHLLLSYAKHYCSSFHGGLFGAVRSRGYISSSVKLADAVQNHPQSVTYVVTFLSTVLSAFSSYLFSQAILRMIAVFLSNPMTISDLRFGISVSRRSVLLDFDNKKGLLVTAVFFVATLGQTASWSSLFTLDNIAVYTPLEGIDFDFTSEAFLSQLPNYLTYAQGGVWYIDSALLSVVATSGTTSAMARIGYPTILDYFDHAYVNTTGGIFATDFQRDSPVRNSSRFITYNTEPFPRTSSSFNFTMSQQGLTAAVSCRNMTGQLSATSDPPFQRIAKPAEIVIDNVVPKTSYTAFSFMTTCTGNITDTETYLSSTNNTIIALACPDDASLVGNITITIDTQGDLYSDINGTMICHVTPQIQNVTAQYYNGSFISTQPDPAYAPINSLMDIRAFTMATVNSIIFGQGTMRNTLGDAMASILTDQFPGEDVDYITLWEAYFRGIIEFAGTALKNDLWESFGPLHGYVPLNMTRPIHGTATTITVGWQYKGWESFAVLLPSTCISIASILIVLFTQYRSRGVPVQHMEIDPSNPMVLMAAASAGGMGDTFDGLTKEEVEEGLGKKVKLARVGGKVGFVQVNNMPTA</sequence>
<proteinExistence type="predicted"/>
<gene>
    <name evidence="2" type="ORF">MSAN_00823600</name>
</gene>
<keyword evidence="1" id="KW-1133">Transmembrane helix</keyword>